<dbReference type="AlphaFoldDB" id="A0A848H063"/>
<dbReference type="Gene3D" id="2.60.40.10">
    <property type="entry name" value="Immunoglobulins"/>
    <property type="match status" value="1"/>
</dbReference>
<evidence type="ECO:0000313" key="10">
    <source>
        <dbReference type="Proteomes" id="UP000541185"/>
    </source>
</evidence>
<dbReference type="InterPro" id="IPR014756">
    <property type="entry name" value="Ig_E-set"/>
</dbReference>
<evidence type="ECO:0000256" key="2">
    <source>
        <dbReference type="ARBA" id="ARBA00005001"/>
    </source>
</evidence>
<dbReference type="PANTHER" id="PTHR30504">
    <property type="entry name" value="GLUCANS BIOSYNTHESIS PROTEIN"/>
    <property type="match status" value="1"/>
</dbReference>
<keyword evidence="10" id="KW-1185">Reference proteome</keyword>
<dbReference type="GO" id="GO:0003824">
    <property type="term" value="F:catalytic activity"/>
    <property type="evidence" value="ECO:0007669"/>
    <property type="project" value="InterPro"/>
</dbReference>
<dbReference type="Pfam" id="PF04349">
    <property type="entry name" value="MdoG"/>
    <property type="match status" value="1"/>
</dbReference>
<dbReference type="InterPro" id="IPR013783">
    <property type="entry name" value="Ig-like_fold"/>
</dbReference>
<dbReference type="GO" id="GO:0030246">
    <property type="term" value="F:carbohydrate binding"/>
    <property type="evidence" value="ECO:0007669"/>
    <property type="project" value="InterPro"/>
</dbReference>
<organism evidence="9 10">
    <name type="scientific">Ramlibacter agri</name>
    <dbReference type="NCBI Taxonomy" id="2728837"/>
    <lineage>
        <taxon>Bacteria</taxon>
        <taxon>Pseudomonadati</taxon>
        <taxon>Pseudomonadota</taxon>
        <taxon>Betaproteobacteria</taxon>
        <taxon>Burkholderiales</taxon>
        <taxon>Comamonadaceae</taxon>
        <taxon>Ramlibacter</taxon>
    </lineage>
</organism>
<comment type="subcellular location">
    <subcellularLocation>
        <location evidence="1">Periplasm</location>
    </subcellularLocation>
</comment>
<evidence type="ECO:0000256" key="5">
    <source>
        <dbReference type="ARBA" id="ARBA00022729"/>
    </source>
</evidence>
<dbReference type="InterPro" id="IPR014718">
    <property type="entry name" value="GH-type_carb-bd"/>
</dbReference>
<evidence type="ECO:0000256" key="4">
    <source>
        <dbReference type="ARBA" id="ARBA00015376"/>
    </source>
</evidence>
<dbReference type="PIRSF" id="PIRSF006281">
    <property type="entry name" value="MdoG"/>
    <property type="match status" value="1"/>
</dbReference>
<dbReference type="InterPro" id="IPR011013">
    <property type="entry name" value="Gal_mutarotase_sf_dom"/>
</dbReference>
<keyword evidence="5 7" id="KW-0732">Signal</keyword>
<evidence type="ECO:0000256" key="7">
    <source>
        <dbReference type="SAM" id="SignalP"/>
    </source>
</evidence>
<dbReference type="SUPFAM" id="SSF74650">
    <property type="entry name" value="Galactose mutarotase-like"/>
    <property type="match status" value="1"/>
</dbReference>
<dbReference type="InterPro" id="IPR007444">
    <property type="entry name" value="Glucan_biosyn_MdoG_C"/>
</dbReference>
<dbReference type="FunFam" id="2.70.98.10:FF:000001">
    <property type="entry name" value="Glucans biosynthesis protein G"/>
    <property type="match status" value="1"/>
</dbReference>
<comment type="caution">
    <text evidence="9">The sequence shown here is derived from an EMBL/GenBank/DDBJ whole genome shotgun (WGS) entry which is preliminary data.</text>
</comment>
<dbReference type="Proteomes" id="UP000541185">
    <property type="component" value="Unassembled WGS sequence"/>
</dbReference>
<evidence type="ECO:0000256" key="3">
    <source>
        <dbReference type="ARBA" id="ARBA00009284"/>
    </source>
</evidence>
<dbReference type="InterPro" id="IPR014438">
    <property type="entry name" value="Glucan_biosyn_MdoG/MdoD"/>
</dbReference>
<evidence type="ECO:0000256" key="6">
    <source>
        <dbReference type="ARBA" id="ARBA00022764"/>
    </source>
</evidence>
<keyword evidence="6" id="KW-0574">Periplasm</keyword>
<dbReference type="RefSeq" id="WP_169417261.1">
    <property type="nucleotide sequence ID" value="NZ_JABBFX010000001.1"/>
</dbReference>
<dbReference type="PANTHER" id="PTHR30504:SF4">
    <property type="entry name" value="GLUCANS BIOSYNTHESIS PROTEIN G"/>
    <property type="match status" value="1"/>
</dbReference>
<proteinExistence type="inferred from homology"/>
<feature type="domain" description="Glucan biosynthesis periplasmic MdoG C-terminal" evidence="8">
    <location>
        <begin position="32"/>
        <end position="511"/>
    </location>
</feature>
<comment type="similarity">
    <text evidence="3">Belongs to the OpgD/OpgG family.</text>
</comment>
<dbReference type="SUPFAM" id="SSF81296">
    <property type="entry name" value="E set domains"/>
    <property type="match status" value="1"/>
</dbReference>
<gene>
    <name evidence="9" type="ORF">HHL11_04605</name>
</gene>
<dbReference type="GO" id="GO:0030288">
    <property type="term" value="C:outer membrane-bounded periplasmic space"/>
    <property type="evidence" value="ECO:0007669"/>
    <property type="project" value="TreeGrafter"/>
</dbReference>
<evidence type="ECO:0000256" key="1">
    <source>
        <dbReference type="ARBA" id="ARBA00004418"/>
    </source>
</evidence>
<feature type="chain" id="PRO_5032728874" description="Glucans biosynthesis protein G" evidence="7">
    <location>
        <begin position="18"/>
        <end position="517"/>
    </location>
</feature>
<evidence type="ECO:0000259" key="8">
    <source>
        <dbReference type="Pfam" id="PF04349"/>
    </source>
</evidence>
<feature type="signal peptide" evidence="7">
    <location>
        <begin position="1"/>
        <end position="17"/>
    </location>
</feature>
<accession>A0A848H063</accession>
<name>A0A848H063_9BURK</name>
<dbReference type="UniPathway" id="UPA00637"/>
<dbReference type="Gene3D" id="2.70.98.10">
    <property type="match status" value="1"/>
</dbReference>
<protein>
    <recommendedName>
        <fullName evidence="4">Glucans biosynthesis protein G</fullName>
    </recommendedName>
</protein>
<sequence>MPSLFRLLRLLFVGALAAIGTAGAQAQTAPAFDFDSVARLAAERAHAAYVPASTTLPAELQGLDYDGLRDIRFRPARALWRDANLPFEAMFFHRGLYQREAVQVNEVTPAGVKPLHYDSRDYDFGANAVHPDTWGDLGHAGFRIHYPLNSPAYKDELVVFLGASYFRALGAGQQYGLSARGLAIDTVGGEGEEFPRFTAFWLQKPAADARQLTLYALLESPRATGAYRFDITPGTDTVMRVQARVFLRVGAARPVATLGIAPLTSMFLSGENQPRPGDFRPEVHDSDGLMIASGDGEWLWRPLQNPARTSTNSFAVQQLRGFGLMQRDRQFASYEDVEARYERRPSAWVRPLGDWGPGRVELLQLHAPDETHDNVVAYWVPAQLPAPGKPLDFAYELLWQGDTQQRPPGAWTQQSRRGSGYAKDAAARAGEVQYAVDFAGPALDALPADAPVRAVVSAGANGRVVEQNTYPLPDHRGWRLVLRVARADAAQPVELRAFLQHDGHVLSETWSNIVLPE</sequence>
<dbReference type="GO" id="GO:0051274">
    <property type="term" value="P:beta-glucan biosynthetic process"/>
    <property type="evidence" value="ECO:0007669"/>
    <property type="project" value="TreeGrafter"/>
</dbReference>
<dbReference type="EMBL" id="JABBFX010000001">
    <property type="protein sequence ID" value="NML43021.1"/>
    <property type="molecule type" value="Genomic_DNA"/>
</dbReference>
<reference evidence="9 10" key="1">
    <citation type="submission" date="2020-04" db="EMBL/GenBank/DDBJ databases">
        <title>Ramlibacter sp. G-1-2-2 isolated from soil.</title>
        <authorList>
            <person name="Dahal R.H."/>
        </authorList>
    </citation>
    <scope>NUCLEOTIDE SEQUENCE [LARGE SCALE GENOMIC DNA]</scope>
    <source>
        <strain evidence="9 10">G-1-2-2</strain>
    </source>
</reference>
<evidence type="ECO:0000313" key="9">
    <source>
        <dbReference type="EMBL" id="NML43021.1"/>
    </source>
</evidence>
<comment type="pathway">
    <text evidence="2">Glycan metabolism; osmoregulated periplasmic glucan (OPG) biosynthesis.</text>
</comment>